<organism evidence="11 12">
    <name type="scientific">Musa troglodytarum</name>
    <name type="common">fe'i banana</name>
    <dbReference type="NCBI Taxonomy" id="320322"/>
    <lineage>
        <taxon>Eukaryota</taxon>
        <taxon>Viridiplantae</taxon>
        <taxon>Streptophyta</taxon>
        <taxon>Embryophyta</taxon>
        <taxon>Tracheophyta</taxon>
        <taxon>Spermatophyta</taxon>
        <taxon>Magnoliopsida</taxon>
        <taxon>Liliopsida</taxon>
        <taxon>Zingiberales</taxon>
        <taxon>Musaceae</taxon>
        <taxon>Musa</taxon>
    </lineage>
</organism>
<dbReference type="InterPro" id="IPR002625">
    <property type="entry name" value="Smr_dom"/>
</dbReference>
<evidence type="ECO:0000256" key="8">
    <source>
        <dbReference type="PROSITE-ProRule" id="PRU00708"/>
    </source>
</evidence>
<keyword evidence="6 9" id="KW-1133">Transmembrane helix</keyword>
<dbReference type="OrthoDB" id="1931748at2759"/>
<proteinExistence type="predicted"/>
<dbReference type="SMART" id="SM00369">
    <property type="entry name" value="LRR_TYP"/>
    <property type="match status" value="5"/>
</dbReference>
<dbReference type="InterPro" id="IPR002885">
    <property type="entry name" value="PPR_rpt"/>
</dbReference>
<dbReference type="InterPro" id="IPR013210">
    <property type="entry name" value="LRR_N_plant-typ"/>
</dbReference>
<sequence>MVPREGFLALLSVRACCFLFFLIRVRQSFCENQTCDSKDLNALLGFANELDLAKLGWVLNGPSSGCCDWPGVTCGPPTVNGRRVVGLDLSGKSLRGSISDSLAGLDQLKRLDLSVNSLQGGVPPQLLRLHLLEFIDLSTNQLKGVIPSNLSLPAIQVFNISYNQFTGGHPMLGGSGDLTSFDLTSNEFYGPIDAGICNSSAKIRILRFSENSFYGDLPRGLRNCSSLTELWLSMNDLSGDLPDALFDMTSMTQLFLEGNQFSGNLSTNMSNLSNLVVIDLSLNRFSGLIPDVFGSLAKLESFSAQSNELVGNLPSSLSKSSSLRVLNLNNNSLGGEINLNCTAMPKLSTLGLGSNYFSGPIPDMLLHCVQLKTLNLAKNNLTGEIPHSFKNFTSLSDLSLSGSIPSWLANLTRLKVLDISWNRLSGSIPTWLGNLDNLFYLDLSNNSFSGQLPNSLTQMKSLMSGSQSPQVSSPENFPFFIKRNSSRKGLQYNQVPSGGQFSTFSRSDFEGNPELCGLLLSPCEESKDLLPPASRENNTAGIVTLKENKSKSAIVSLFIGIGIGIVANILLAVAYRASFVPGRRARMALLWATAASFSRSSAPLRCALAGRGKHADRLLSDLRGAPADDPSAADRLIRKFLAASSKSAALHALSSFLALSYPFAPPLYERISEASWFSWKPKLAASVVALLAKQGRCADAETLTLDAVSRSKTHRDLALFYCDLIECFSEQGLEQPVLETYARLREVPFAGRRPYESMIKALCLMGMPGEAEAKLREMASSGCKPSPFEFRSVIQSYGRSGLLSEMQRVVGSMEEAGLPIDTVCVNVVLSCYGHHGELPEMASWMTKMREKGIGFSIRTFNCVLNSCPRVVSIASDAGSFPLSMEELLQKLENESSSRTEALLVQELTSSSVLADISEWSPSGSKLDLHGLHVAAAYIVLLKWMQELRRRFREEDVIPLEISVICGSGKHSERRGRSPVKDVVSEMMFRTSSPMRADTKNPGRFVARGKAVREWMR</sequence>
<feature type="repeat" description="PPR" evidence="8">
    <location>
        <begin position="751"/>
        <end position="785"/>
    </location>
</feature>
<dbReference type="Gene3D" id="3.30.1370.110">
    <property type="match status" value="1"/>
</dbReference>
<dbReference type="PANTHER" id="PTHR48060">
    <property type="entry name" value="DNA DAMAGE-REPAIR/TOLERATION PROTEIN DRT100"/>
    <property type="match status" value="1"/>
</dbReference>
<dbReference type="PROSITE" id="PS51375">
    <property type="entry name" value="PPR"/>
    <property type="match status" value="2"/>
</dbReference>
<dbReference type="NCBIfam" id="TIGR00756">
    <property type="entry name" value="PPR"/>
    <property type="match status" value="1"/>
</dbReference>
<keyword evidence="3 9" id="KW-0812">Transmembrane</keyword>
<dbReference type="AlphaFoldDB" id="A0A9E7GLS7"/>
<protein>
    <submittedName>
        <fullName evidence="11">Pentatricopeptide repeat-containing protein</fullName>
    </submittedName>
</protein>
<evidence type="ECO:0000256" key="2">
    <source>
        <dbReference type="ARBA" id="ARBA00022614"/>
    </source>
</evidence>
<keyword evidence="12" id="KW-1185">Reference proteome</keyword>
<dbReference type="Proteomes" id="UP001055439">
    <property type="component" value="Chromosome 7"/>
</dbReference>
<dbReference type="Pfam" id="PF00560">
    <property type="entry name" value="LRR_1"/>
    <property type="match status" value="4"/>
</dbReference>
<evidence type="ECO:0000256" key="5">
    <source>
        <dbReference type="ARBA" id="ARBA00022737"/>
    </source>
</evidence>
<evidence type="ECO:0000259" key="10">
    <source>
        <dbReference type="PROSITE" id="PS50828"/>
    </source>
</evidence>
<dbReference type="Pfam" id="PF01535">
    <property type="entry name" value="PPR"/>
    <property type="match status" value="3"/>
</dbReference>
<dbReference type="InterPro" id="IPR003591">
    <property type="entry name" value="Leu-rich_rpt_typical-subtyp"/>
</dbReference>
<keyword evidence="2" id="KW-0433">Leucine-rich repeat</keyword>
<dbReference type="PANTHER" id="PTHR48060:SF21">
    <property type="entry name" value="L DOMAIN-LIKE PROTEIN"/>
    <property type="match status" value="1"/>
</dbReference>
<dbReference type="GO" id="GO:0016020">
    <property type="term" value="C:membrane"/>
    <property type="evidence" value="ECO:0007669"/>
    <property type="project" value="UniProtKB-SubCell"/>
</dbReference>
<dbReference type="InterPro" id="IPR032675">
    <property type="entry name" value="LRR_dom_sf"/>
</dbReference>
<evidence type="ECO:0000313" key="12">
    <source>
        <dbReference type="Proteomes" id="UP001055439"/>
    </source>
</evidence>
<dbReference type="EMBL" id="CP097509">
    <property type="protein sequence ID" value="URE14472.1"/>
    <property type="molecule type" value="Genomic_DNA"/>
</dbReference>
<reference evidence="11" key="1">
    <citation type="submission" date="2022-05" db="EMBL/GenBank/DDBJ databases">
        <title>The Musa troglodytarum L. genome provides insights into the mechanism of non-climacteric behaviour and enrichment of carotenoids.</title>
        <authorList>
            <person name="Wang J."/>
        </authorList>
    </citation>
    <scope>NUCLEOTIDE SEQUENCE</scope>
    <source>
        <tissue evidence="11">Leaf</tissue>
    </source>
</reference>
<evidence type="ECO:0000256" key="7">
    <source>
        <dbReference type="ARBA" id="ARBA00023136"/>
    </source>
</evidence>
<dbReference type="FunFam" id="3.80.10.10:FF:000129">
    <property type="entry name" value="Leucine-rich repeat receptor-like kinase"/>
    <property type="match status" value="1"/>
</dbReference>
<evidence type="ECO:0000313" key="11">
    <source>
        <dbReference type="EMBL" id="URE14472.1"/>
    </source>
</evidence>
<keyword evidence="7 9" id="KW-0472">Membrane</keyword>
<dbReference type="Gene3D" id="1.25.40.10">
    <property type="entry name" value="Tetratricopeptide repeat domain"/>
    <property type="match status" value="1"/>
</dbReference>
<dbReference type="Pfam" id="PF08263">
    <property type="entry name" value="LRRNT_2"/>
    <property type="match status" value="1"/>
</dbReference>
<dbReference type="FunFam" id="3.80.10.10:FF:000095">
    <property type="entry name" value="LRR receptor-like serine/threonine-protein kinase GSO1"/>
    <property type="match status" value="1"/>
</dbReference>
<feature type="repeat" description="PPR" evidence="8">
    <location>
        <begin position="786"/>
        <end position="820"/>
    </location>
</feature>
<feature type="domain" description="Smr" evidence="10">
    <location>
        <begin position="926"/>
        <end position="1015"/>
    </location>
</feature>
<dbReference type="Pfam" id="PF13855">
    <property type="entry name" value="LRR_8"/>
    <property type="match status" value="1"/>
</dbReference>
<keyword evidence="4" id="KW-0732">Signal</keyword>
<dbReference type="InterPro" id="IPR036063">
    <property type="entry name" value="Smr_dom_sf"/>
</dbReference>
<keyword evidence="5" id="KW-0677">Repeat</keyword>
<evidence type="ECO:0000256" key="4">
    <source>
        <dbReference type="ARBA" id="ARBA00022729"/>
    </source>
</evidence>
<name>A0A9E7GLS7_9LILI</name>
<accession>A0A9E7GLS7</accession>
<evidence type="ECO:0000256" key="1">
    <source>
        <dbReference type="ARBA" id="ARBA00004167"/>
    </source>
</evidence>
<comment type="subcellular location">
    <subcellularLocation>
        <location evidence="1">Membrane</location>
        <topology evidence="1">Single-pass membrane protein</topology>
    </subcellularLocation>
</comment>
<evidence type="ECO:0000256" key="3">
    <source>
        <dbReference type="ARBA" id="ARBA00022692"/>
    </source>
</evidence>
<dbReference type="InterPro" id="IPR001611">
    <property type="entry name" value="Leu-rich_rpt"/>
</dbReference>
<evidence type="ECO:0000256" key="6">
    <source>
        <dbReference type="ARBA" id="ARBA00022989"/>
    </source>
</evidence>
<dbReference type="SMART" id="SM00463">
    <property type="entry name" value="SMR"/>
    <property type="match status" value="1"/>
</dbReference>
<dbReference type="InterPro" id="IPR011990">
    <property type="entry name" value="TPR-like_helical_dom_sf"/>
</dbReference>
<feature type="transmembrane region" description="Helical" evidence="9">
    <location>
        <begin position="553"/>
        <end position="577"/>
    </location>
</feature>
<dbReference type="InterPro" id="IPR053211">
    <property type="entry name" value="DNA_repair-toleration"/>
</dbReference>
<dbReference type="SUPFAM" id="SSF52058">
    <property type="entry name" value="L domain-like"/>
    <property type="match status" value="2"/>
</dbReference>
<evidence type="ECO:0000256" key="9">
    <source>
        <dbReference type="SAM" id="Phobius"/>
    </source>
</evidence>
<dbReference type="SUPFAM" id="SSF160443">
    <property type="entry name" value="SMR domain-like"/>
    <property type="match status" value="1"/>
</dbReference>
<dbReference type="Gene3D" id="3.80.10.10">
    <property type="entry name" value="Ribonuclease Inhibitor"/>
    <property type="match status" value="3"/>
</dbReference>
<gene>
    <name evidence="11" type="ORF">MUK42_10920</name>
</gene>
<dbReference type="PROSITE" id="PS50828">
    <property type="entry name" value="SMR"/>
    <property type="match status" value="1"/>
</dbReference>